<name>A8MA56_CALMQ</name>
<dbReference type="eggNOG" id="arCOG01680">
    <property type="taxonomic scope" value="Archaea"/>
</dbReference>
<protein>
    <submittedName>
        <fullName evidence="2">Regulatory protein ArsR</fullName>
    </submittedName>
</protein>
<dbReference type="InterPro" id="IPR001845">
    <property type="entry name" value="HTH_ArsR_DNA-bd_dom"/>
</dbReference>
<evidence type="ECO:0000259" key="1">
    <source>
        <dbReference type="Pfam" id="PF01022"/>
    </source>
</evidence>
<reference evidence="2 3" key="1">
    <citation type="submission" date="2007-10" db="EMBL/GenBank/DDBJ databases">
        <title>Complete sequence of Caldivirga maquilingensis IC-167.</title>
        <authorList>
            <consortium name="US DOE Joint Genome Institute"/>
            <person name="Copeland A."/>
            <person name="Lucas S."/>
            <person name="Lapidus A."/>
            <person name="Barry K."/>
            <person name="Glavina del Rio T."/>
            <person name="Dalin E."/>
            <person name="Tice H."/>
            <person name="Pitluck S."/>
            <person name="Saunders E."/>
            <person name="Brettin T."/>
            <person name="Bruce D."/>
            <person name="Detter J.C."/>
            <person name="Han C."/>
            <person name="Schmutz J."/>
            <person name="Larimer F."/>
            <person name="Land M."/>
            <person name="Hauser L."/>
            <person name="Kyrpides N."/>
            <person name="Ivanova N."/>
            <person name="Biddle J.F."/>
            <person name="Zhang Z."/>
            <person name="Fitz-Gibbon S.T."/>
            <person name="Lowe T.M."/>
            <person name="Saltikov C."/>
            <person name="House C.H."/>
            <person name="Richardson P."/>
        </authorList>
    </citation>
    <scope>NUCLEOTIDE SEQUENCE [LARGE SCALE GENOMIC DNA]</scope>
    <source>
        <strain evidence="3">ATCC 700844 / DSM 13496 / JCM 10307 / IC-167</strain>
    </source>
</reference>
<dbReference type="InterPro" id="IPR036390">
    <property type="entry name" value="WH_DNA-bd_sf"/>
</dbReference>
<dbReference type="KEGG" id="cma:Cmaq_0138"/>
<evidence type="ECO:0000313" key="2">
    <source>
        <dbReference type="EMBL" id="ABW00988.1"/>
    </source>
</evidence>
<dbReference type="Pfam" id="PF01022">
    <property type="entry name" value="HTH_5"/>
    <property type="match status" value="1"/>
</dbReference>
<dbReference type="InterPro" id="IPR036388">
    <property type="entry name" value="WH-like_DNA-bd_sf"/>
</dbReference>
<dbReference type="Proteomes" id="UP000001137">
    <property type="component" value="Chromosome"/>
</dbReference>
<accession>A8MA56</accession>
<evidence type="ECO:0000313" key="3">
    <source>
        <dbReference type="Proteomes" id="UP000001137"/>
    </source>
</evidence>
<proteinExistence type="predicted"/>
<dbReference type="RefSeq" id="WP_012185208.1">
    <property type="nucleotide sequence ID" value="NC_009954.1"/>
</dbReference>
<organism evidence="2 3">
    <name type="scientific">Caldivirga maquilingensis (strain ATCC 700844 / DSM 13496 / JCM 10307 / IC-167)</name>
    <dbReference type="NCBI Taxonomy" id="397948"/>
    <lineage>
        <taxon>Archaea</taxon>
        <taxon>Thermoproteota</taxon>
        <taxon>Thermoprotei</taxon>
        <taxon>Thermoproteales</taxon>
        <taxon>Thermoproteaceae</taxon>
        <taxon>Caldivirga</taxon>
    </lineage>
</organism>
<dbReference type="GeneID" id="5709995"/>
<dbReference type="Gene3D" id="1.10.10.10">
    <property type="entry name" value="Winged helix-like DNA-binding domain superfamily/Winged helix DNA-binding domain"/>
    <property type="match status" value="1"/>
</dbReference>
<dbReference type="GO" id="GO:0003700">
    <property type="term" value="F:DNA-binding transcription factor activity"/>
    <property type="evidence" value="ECO:0007669"/>
    <property type="project" value="InterPro"/>
</dbReference>
<dbReference type="CDD" id="cd00090">
    <property type="entry name" value="HTH_ARSR"/>
    <property type="match status" value="1"/>
</dbReference>
<sequence length="205" mass="23180">MSLIDVSRLNEFDEDMVIRFPIRPHTFKKGKVRLMSIDAFEKAIDPSRLSILKLIAFGVSKPSIIGVKLKMPKSTLYRHLSVLMKYGWIERSSNGLVFSAPIYLAYEVESGKPGSLGLRLLNGKGAFIDEKTGFIIINGVRPIQNCLKCPMLRQCTEHVKLLAHEFNVTLRSKTPAEAYIEVLTWVTSKNLARILNSIYLDLSIR</sequence>
<dbReference type="EMBL" id="CP000852">
    <property type="protein sequence ID" value="ABW00988.1"/>
    <property type="molecule type" value="Genomic_DNA"/>
</dbReference>
<dbReference type="HOGENOM" id="CLU_116130_0_0_2"/>
<dbReference type="OrthoDB" id="26024at2157"/>
<keyword evidence="3" id="KW-1185">Reference proteome</keyword>
<dbReference type="STRING" id="397948.Cmaq_0138"/>
<feature type="domain" description="HTH arsR-type" evidence="1">
    <location>
        <begin position="45"/>
        <end position="89"/>
    </location>
</feature>
<dbReference type="InterPro" id="IPR011991">
    <property type="entry name" value="ArsR-like_HTH"/>
</dbReference>
<gene>
    <name evidence="2" type="ordered locus">Cmaq_0138</name>
</gene>
<dbReference type="SUPFAM" id="SSF46785">
    <property type="entry name" value="Winged helix' DNA-binding domain"/>
    <property type="match status" value="1"/>
</dbReference>
<dbReference type="AlphaFoldDB" id="A8MA56"/>